<comment type="caution">
    <text evidence="8">The sequence shown here is derived from an EMBL/GenBank/DDBJ whole genome shotgun (WGS) entry which is preliminary data.</text>
</comment>
<dbReference type="SUPFAM" id="SSF48452">
    <property type="entry name" value="TPR-like"/>
    <property type="match status" value="1"/>
</dbReference>
<evidence type="ECO:0000256" key="2">
    <source>
        <dbReference type="ARBA" id="ARBA00023012"/>
    </source>
</evidence>
<evidence type="ECO:0000256" key="1">
    <source>
        <dbReference type="ARBA" id="ARBA00005820"/>
    </source>
</evidence>
<organism evidence="8 9">
    <name type="scientific">Streptomyces coacervatus</name>
    <dbReference type="NCBI Taxonomy" id="647381"/>
    <lineage>
        <taxon>Bacteria</taxon>
        <taxon>Bacillati</taxon>
        <taxon>Actinomycetota</taxon>
        <taxon>Actinomycetes</taxon>
        <taxon>Kitasatosporales</taxon>
        <taxon>Streptomycetaceae</taxon>
        <taxon>Streptomyces</taxon>
    </lineage>
</organism>
<feature type="domain" description="OmpR/PhoB-type" evidence="7">
    <location>
        <begin position="1"/>
        <end position="102"/>
    </location>
</feature>
<sequence length="277" mass="30743">MYVELLGPFQAGVGETSIVPTAGKPRNLLALFALNPGILVTNLVITEELWAGHPPRRATSAIHAYVMRLRHALASALPCHGRGRPDAKEILQTVPGGYVLRPGECFASDAADFRRLVDLGNRRGEAGDRDEAARLLHAALGLWRGPALADLQPGPVLEREILALEERRRTATERRIALDLELGRHHLVLDELTELTARNRTHEYLHALHMVALQRSGRRTSAIELFERLRRDMEKGLGTEPAAWINQLRLTVLDADANLDNPLPKEIPPVYGDRPAR</sequence>
<name>A0ABP7I1F9_9ACTN</name>
<proteinExistence type="inferred from homology"/>
<dbReference type="SUPFAM" id="SSF46894">
    <property type="entry name" value="C-terminal effector domain of the bipartite response regulators"/>
    <property type="match status" value="1"/>
</dbReference>
<dbReference type="InterPro" id="IPR016032">
    <property type="entry name" value="Sig_transdc_resp-reg_C-effctor"/>
</dbReference>
<dbReference type="Gene3D" id="1.10.10.10">
    <property type="entry name" value="Winged helix-like DNA-binding domain superfamily/Winged helix DNA-binding domain"/>
    <property type="match status" value="1"/>
</dbReference>
<dbReference type="InterPro" id="IPR001867">
    <property type="entry name" value="OmpR/PhoB-type_DNA-bd"/>
</dbReference>
<dbReference type="Gene3D" id="1.25.40.10">
    <property type="entry name" value="Tetratricopeptide repeat domain"/>
    <property type="match status" value="1"/>
</dbReference>
<reference evidence="9" key="1">
    <citation type="journal article" date="2019" name="Int. J. Syst. Evol. Microbiol.">
        <title>The Global Catalogue of Microorganisms (GCM) 10K type strain sequencing project: providing services to taxonomists for standard genome sequencing and annotation.</title>
        <authorList>
            <consortium name="The Broad Institute Genomics Platform"/>
            <consortium name="The Broad Institute Genome Sequencing Center for Infectious Disease"/>
            <person name="Wu L."/>
            <person name="Ma J."/>
        </authorList>
    </citation>
    <scope>NUCLEOTIDE SEQUENCE [LARGE SCALE GENOMIC DNA]</scope>
    <source>
        <strain evidence="9">JCM 17138</strain>
    </source>
</reference>
<comment type="similarity">
    <text evidence="1">Belongs to the AfsR/DnrI/RedD regulatory family.</text>
</comment>
<keyword evidence="4 6" id="KW-0238">DNA-binding</keyword>
<accession>A0ABP7I1F9</accession>
<dbReference type="InterPro" id="IPR011990">
    <property type="entry name" value="TPR-like_helical_dom_sf"/>
</dbReference>
<dbReference type="PANTHER" id="PTHR35807:SF1">
    <property type="entry name" value="TRANSCRIPTIONAL REGULATOR REDD"/>
    <property type="match status" value="1"/>
</dbReference>
<dbReference type="InterPro" id="IPR036388">
    <property type="entry name" value="WH-like_DNA-bd_sf"/>
</dbReference>
<evidence type="ECO:0000259" key="7">
    <source>
        <dbReference type="PROSITE" id="PS51755"/>
    </source>
</evidence>
<dbReference type="PANTHER" id="PTHR35807">
    <property type="entry name" value="TRANSCRIPTIONAL REGULATOR REDD-RELATED"/>
    <property type="match status" value="1"/>
</dbReference>
<dbReference type="Pfam" id="PF00486">
    <property type="entry name" value="Trans_reg_C"/>
    <property type="match status" value="1"/>
</dbReference>
<gene>
    <name evidence="8" type="ORF">GCM10022403_042250</name>
</gene>
<dbReference type="EMBL" id="BAABDE010000018">
    <property type="protein sequence ID" value="GAA3803841.1"/>
    <property type="molecule type" value="Genomic_DNA"/>
</dbReference>
<feature type="DNA-binding region" description="OmpR/PhoB-type" evidence="6">
    <location>
        <begin position="1"/>
        <end position="102"/>
    </location>
</feature>
<evidence type="ECO:0000313" key="9">
    <source>
        <dbReference type="Proteomes" id="UP001501009"/>
    </source>
</evidence>
<dbReference type="SMART" id="SM00862">
    <property type="entry name" value="Trans_reg_C"/>
    <property type="match status" value="1"/>
</dbReference>
<evidence type="ECO:0000313" key="8">
    <source>
        <dbReference type="EMBL" id="GAA3803841.1"/>
    </source>
</evidence>
<keyword evidence="3" id="KW-0805">Transcription regulation</keyword>
<evidence type="ECO:0000256" key="6">
    <source>
        <dbReference type="PROSITE-ProRule" id="PRU01091"/>
    </source>
</evidence>
<dbReference type="Pfam" id="PF03704">
    <property type="entry name" value="BTAD"/>
    <property type="match status" value="1"/>
</dbReference>
<dbReference type="Proteomes" id="UP001501009">
    <property type="component" value="Unassembled WGS sequence"/>
</dbReference>
<dbReference type="CDD" id="cd15831">
    <property type="entry name" value="BTAD"/>
    <property type="match status" value="1"/>
</dbReference>
<dbReference type="RefSeq" id="WP_275773448.1">
    <property type="nucleotide sequence ID" value="NZ_BAABDE010000018.1"/>
</dbReference>
<keyword evidence="9" id="KW-1185">Reference proteome</keyword>
<evidence type="ECO:0000256" key="5">
    <source>
        <dbReference type="ARBA" id="ARBA00023163"/>
    </source>
</evidence>
<dbReference type="InterPro" id="IPR051677">
    <property type="entry name" value="AfsR-DnrI-RedD_regulator"/>
</dbReference>
<dbReference type="PROSITE" id="PS51755">
    <property type="entry name" value="OMPR_PHOB"/>
    <property type="match status" value="1"/>
</dbReference>
<dbReference type="SMART" id="SM01043">
    <property type="entry name" value="BTAD"/>
    <property type="match status" value="1"/>
</dbReference>
<keyword evidence="5" id="KW-0804">Transcription</keyword>
<evidence type="ECO:0000256" key="4">
    <source>
        <dbReference type="ARBA" id="ARBA00023125"/>
    </source>
</evidence>
<dbReference type="InterPro" id="IPR005158">
    <property type="entry name" value="BTAD"/>
</dbReference>
<protein>
    <recommendedName>
        <fullName evidence="7">OmpR/PhoB-type domain-containing protein</fullName>
    </recommendedName>
</protein>
<evidence type="ECO:0000256" key="3">
    <source>
        <dbReference type="ARBA" id="ARBA00023015"/>
    </source>
</evidence>
<keyword evidence="2" id="KW-0902">Two-component regulatory system</keyword>